<feature type="domain" description="C2H2-type" evidence="7">
    <location>
        <begin position="37"/>
        <end position="66"/>
    </location>
</feature>
<keyword evidence="4" id="KW-0862">Zinc</keyword>
<dbReference type="PANTHER" id="PTHR19818">
    <property type="entry name" value="ZINC FINGER PROTEIN ZIC AND GLI"/>
    <property type="match status" value="1"/>
</dbReference>
<dbReference type="InterPro" id="IPR013087">
    <property type="entry name" value="Znf_C2H2_type"/>
</dbReference>
<dbReference type="VEuPathDB" id="VectorBase:GBRI003540"/>
<dbReference type="GO" id="GO:0045944">
    <property type="term" value="P:positive regulation of transcription by RNA polymerase II"/>
    <property type="evidence" value="ECO:0007669"/>
    <property type="project" value="UniProtKB-ARBA"/>
</dbReference>
<keyword evidence="1" id="KW-0479">Metal-binding</keyword>
<dbReference type="GO" id="GO:0008270">
    <property type="term" value="F:zinc ion binding"/>
    <property type="evidence" value="ECO:0007669"/>
    <property type="project" value="UniProtKB-KW"/>
</dbReference>
<dbReference type="InterPro" id="IPR036236">
    <property type="entry name" value="Znf_C2H2_sf"/>
</dbReference>
<evidence type="ECO:0000256" key="4">
    <source>
        <dbReference type="ARBA" id="ARBA00022833"/>
    </source>
</evidence>
<evidence type="ECO:0000313" key="8">
    <source>
        <dbReference type="EnsemblMetazoa" id="GBRI003540-PA"/>
    </source>
</evidence>
<dbReference type="STRING" id="37001.A0A1A9W212"/>
<dbReference type="PROSITE" id="PS50157">
    <property type="entry name" value="ZINC_FINGER_C2H2_2"/>
    <property type="match status" value="6"/>
</dbReference>
<keyword evidence="9" id="KW-1185">Reference proteome</keyword>
<dbReference type="Gene3D" id="3.30.160.60">
    <property type="entry name" value="Classic Zinc Finger"/>
    <property type="match status" value="7"/>
</dbReference>
<name>A0A1A9W212_9MUSC</name>
<dbReference type="SUPFAM" id="SSF57667">
    <property type="entry name" value="beta-beta-alpha zinc fingers"/>
    <property type="match status" value="4"/>
</dbReference>
<organism evidence="8 9">
    <name type="scientific">Glossina brevipalpis</name>
    <dbReference type="NCBI Taxonomy" id="37001"/>
    <lineage>
        <taxon>Eukaryota</taxon>
        <taxon>Metazoa</taxon>
        <taxon>Ecdysozoa</taxon>
        <taxon>Arthropoda</taxon>
        <taxon>Hexapoda</taxon>
        <taxon>Insecta</taxon>
        <taxon>Pterygota</taxon>
        <taxon>Neoptera</taxon>
        <taxon>Endopterygota</taxon>
        <taxon>Diptera</taxon>
        <taxon>Brachycera</taxon>
        <taxon>Muscomorpha</taxon>
        <taxon>Hippoboscoidea</taxon>
        <taxon>Glossinidae</taxon>
        <taxon>Glossina</taxon>
    </lineage>
</organism>
<feature type="domain" description="C2H2-type" evidence="7">
    <location>
        <begin position="67"/>
        <end position="97"/>
    </location>
</feature>
<dbReference type="GO" id="GO:0000978">
    <property type="term" value="F:RNA polymerase II cis-regulatory region sequence-specific DNA binding"/>
    <property type="evidence" value="ECO:0007669"/>
    <property type="project" value="TreeGrafter"/>
</dbReference>
<evidence type="ECO:0000256" key="3">
    <source>
        <dbReference type="ARBA" id="ARBA00022771"/>
    </source>
</evidence>
<dbReference type="Pfam" id="PF00096">
    <property type="entry name" value="zf-C2H2"/>
    <property type="match status" value="4"/>
</dbReference>
<keyword evidence="3 5" id="KW-0863">Zinc-finger</keyword>
<evidence type="ECO:0000313" key="9">
    <source>
        <dbReference type="Proteomes" id="UP000091820"/>
    </source>
</evidence>
<dbReference type="SMART" id="SM00355">
    <property type="entry name" value="ZnF_C2H2"/>
    <property type="match status" value="9"/>
</dbReference>
<dbReference type="GO" id="GO:0000981">
    <property type="term" value="F:DNA-binding transcription factor activity, RNA polymerase II-specific"/>
    <property type="evidence" value="ECO:0007669"/>
    <property type="project" value="TreeGrafter"/>
</dbReference>
<accession>A0A1A9W212</accession>
<feature type="domain" description="C2H2-type" evidence="7">
    <location>
        <begin position="253"/>
        <end position="283"/>
    </location>
</feature>
<sequence length="389" mass="45160">MPPGLNSDSSDLESVFSLKSQTSVIKPRRSSGTGLKYYCNIAGCQQSFKRLDHLDRHEYKHTGIKKHACHYDECQKSYSILTHLKRHIRNTHERLSKEPLKNVACEVDTCNKFFTSLTNMHRHMREVHENPKVYQCSHCEEKFTQKLKMRRHEISKHTGIYPYNCDKCSKGFYQKYQAEKHEEFCKSYLCPTCNVKFDKWSLYLKHCKEKQHGRKYYQCEYCPRIYAKPGELQAHVACKHLLVDGLNKVGGNFKCSHDGCERSYSYERNLKQHMLTAHQGKRFECEYAECKKVFSSAQNLKKHLAAGHVEKKVKKLSVKSKRRKDAGLTKIANLTKLSGLIVNKELNEQLRNRNIDAIEIVTETLSQEAENASEVSQNLSDEINNTGNQ</sequence>
<reference evidence="8" key="2">
    <citation type="submission" date="2020-05" db="UniProtKB">
        <authorList>
            <consortium name="EnsemblMetazoa"/>
        </authorList>
    </citation>
    <scope>IDENTIFICATION</scope>
    <source>
        <strain evidence="8">IAEA</strain>
    </source>
</reference>
<feature type="domain" description="C2H2-type" evidence="7">
    <location>
        <begin position="103"/>
        <end position="133"/>
    </location>
</feature>
<dbReference type="Proteomes" id="UP000091820">
    <property type="component" value="Unassembled WGS sequence"/>
</dbReference>
<dbReference type="GO" id="GO:0005634">
    <property type="term" value="C:nucleus"/>
    <property type="evidence" value="ECO:0007669"/>
    <property type="project" value="UniProtKB-ARBA"/>
</dbReference>
<dbReference type="PROSITE" id="PS00028">
    <property type="entry name" value="ZINC_FINGER_C2H2_1"/>
    <property type="match status" value="7"/>
</dbReference>
<feature type="domain" description="C2H2-type" evidence="7">
    <location>
        <begin position="134"/>
        <end position="162"/>
    </location>
</feature>
<dbReference type="AlphaFoldDB" id="A0A1A9W212"/>
<proteinExistence type="predicted"/>
<protein>
    <recommendedName>
        <fullName evidence="7">C2H2-type domain-containing protein</fullName>
    </recommendedName>
</protein>
<keyword evidence="2" id="KW-0677">Repeat</keyword>
<evidence type="ECO:0000256" key="2">
    <source>
        <dbReference type="ARBA" id="ARBA00022737"/>
    </source>
</evidence>
<dbReference type="EnsemblMetazoa" id="GBRI003540-RA">
    <property type="protein sequence ID" value="GBRI003540-PA"/>
    <property type="gene ID" value="GBRI003540"/>
</dbReference>
<dbReference type="PANTHER" id="PTHR19818:SF139">
    <property type="entry name" value="PAIR-RULE PROTEIN ODD-PAIRED"/>
    <property type="match status" value="1"/>
</dbReference>
<evidence type="ECO:0000256" key="1">
    <source>
        <dbReference type="ARBA" id="ARBA00022723"/>
    </source>
</evidence>
<evidence type="ECO:0000259" key="7">
    <source>
        <dbReference type="PROSITE" id="PS50157"/>
    </source>
</evidence>
<dbReference type="InterPro" id="IPR050329">
    <property type="entry name" value="GLI_C2H2-zinc-finger"/>
</dbReference>
<feature type="domain" description="C2H2-type" evidence="7">
    <location>
        <begin position="283"/>
        <end position="313"/>
    </location>
</feature>
<feature type="region of interest" description="Disordered" evidence="6">
    <location>
        <begin position="369"/>
        <end position="389"/>
    </location>
</feature>
<reference evidence="9" key="1">
    <citation type="submission" date="2014-03" db="EMBL/GenBank/DDBJ databases">
        <authorList>
            <person name="Aksoy S."/>
            <person name="Warren W."/>
            <person name="Wilson R.K."/>
        </authorList>
    </citation>
    <scope>NUCLEOTIDE SEQUENCE [LARGE SCALE GENOMIC DNA]</scope>
    <source>
        <strain evidence="9">IAEA</strain>
    </source>
</reference>
<evidence type="ECO:0000256" key="5">
    <source>
        <dbReference type="PROSITE-ProRule" id="PRU00042"/>
    </source>
</evidence>
<evidence type="ECO:0000256" key="6">
    <source>
        <dbReference type="SAM" id="MobiDB-lite"/>
    </source>
</evidence>